<dbReference type="Gene3D" id="3.80.10.10">
    <property type="entry name" value="Ribonuclease Inhibitor"/>
    <property type="match status" value="1"/>
</dbReference>
<organism evidence="1 2">
    <name type="scientific">Patellaria atrata CBS 101060</name>
    <dbReference type="NCBI Taxonomy" id="1346257"/>
    <lineage>
        <taxon>Eukaryota</taxon>
        <taxon>Fungi</taxon>
        <taxon>Dikarya</taxon>
        <taxon>Ascomycota</taxon>
        <taxon>Pezizomycotina</taxon>
        <taxon>Dothideomycetes</taxon>
        <taxon>Dothideomycetes incertae sedis</taxon>
        <taxon>Patellariales</taxon>
        <taxon>Patellariaceae</taxon>
        <taxon>Patellaria</taxon>
    </lineage>
</organism>
<dbReference type="EMBL" id="MU006089">
    <property type="protein sequence ID" value="KAF2843341.1"/>
    <property type="molecule type" value="Genomic_DNA"/>
</dbReference>
<evidence type="ECO:0000313" key="1">
    <source>
        <dbReference type="EMBL" id="KAF2843341.1"/>
    </source>
</evidence>
<evidence type="ECO:0000313" key="2">
    <source>
        <dbReference type="Proteomes" id="UP000799429"/>
    </source>
</evidence>
<proteinExistence type="predicted"/>
<comment type="caution">
    <text evidence="1">The sequence shown here is derived from an EMBL/GenBank/DDBJ whole genome shotgun (WGS) entry which is preliminary data.</text>
</comment>
<gene>
    <name evidence="1" type="ORF">M501DRAFT_81557</name>
</gene>
<dbReference type="AlphaFoldDB" id="A0A9P4VRV5"/>
<accession>A0A9P4VRV5</accession>
<keyword evidence="2" id="KW-1185">Reference proteome</keyword>
<protein>
    <submittedName>
        <fullName evidence="1">Uncharacterized protein</fullName>
    </submittedName>
</protein>
<name>A0A9P4VRV5_9PEZI</name>
<reference evidence="1" key="1">
    <citation type="journal article" date="2020" name="Stud. Mycol.">
        <title>101 Dothideomycetes genomes: a test case for predicting lifestyles and emergence of pathogens.</title>
        <authorList>
            <person name="Haridas S."/>
            <person name="Albert R."/>
            <person name="Binder M."/>
            <person name="Bloem J."/>
            <person name="Labutti K."/>
            <person name="Salamov A."/>
            <person name="Andreopoulos B."/>
            <person name="Baker S."/>
            <person name="Barry K."/>
            <person name="Bills G."/>
            <person name="Bluhm B."/>
            <person name="Cannon C."/>
            <person name="Castanera R."/>
            <person name="Culley D."/>
            <person name="Daum C."/>
            <person name="Ezra D."/>
            <person name="Gonzalez J."/>
            <person name="Henrissat B."/>
            <person name="Kuo A."/>
            <person name="Liang C."/>
            <person name="Lipzen A."/>
            <person name="Lutzoni F."/>
            <person name="Magnuson J."/>
            <person name="Mondo S."/>
            <person name="Nolan M."/>
            <person name="Ohm R."/>
            <person name="Pangilinan J."/>
            <person name="Park H.-J."/>
            <person name="Ramirez L."/>
            <person name="Alfaro M."/>
            <person name="Sun H."/>
            <person name="Tritt A."/>
            <person name="Yoshinaga Y."/>
            <person name="Zwiers L.-H."/>
            <person name="Turgeon B."/>
            <person name="Goodwin S."/>
            <person name="Spatafora J."/>
            <person name="Crous P."/>
            <person name="Grigoriev I."/>
        </authorList>
    </citation>
    <scope>NUCLEOTIDE SEQUENCE</scope>
    <source>
        <strain evidence="1">CBS 101060</strain>
    </source>
</reference>
<dbReference type="InterPro" id="IPR032675">
    <property type="entry name" value="LRR_dom_sf"/>
</dbReference>
<dbReference type="Proteomes" id="UP000799429">
    <property type="component" value="Unassembled WGS sequence"/>
</dbReference>
<dbReference type="OrthoDB" id="4413570at2759"/>
<sequence>MYSLSEPLFFALPLELREHIYQYVMLGSKGNPQLPRVSHQLHSESQKFLYKRPQSFESQAALQAWIELVGTVNLQYVTSLTFQLQDVNFRSVLSSSVAQLPPKVQGPTLYKSEREAILSALSGFRNLRCLTIHRPPLLQSYLYRSLYQACLDTLGHYFPKLQDISFYSDEQSLTFLEHLSNLRSIRFTGFSVTSPSETLKVLNSLSSLTTLELIDSSPTLMLGGHGSSNSIGRRQSFDGHTLRCVRPLSKLCIRETISQYRKGPIFISPSFLSALDAHSKTLRILRITTDYTPTGETRVVLQRFLSSSNVRELELDWTEPSSTALISNLPRSISSLTISTDSLSGSAELLREIQESKEQLRILTNLQLLLYPTNVDVNTEAKSFPDFESHSAGIDAAGPAIAALEALGVTVDIQNRKRTAGLMDKQ</sequence>